<evidence type="ECO:0000313" key="3">
    <source>
        <dbReference type="EMBL" id="MEZ0165955.1"/>
    </source>
</evidence>
<comment type="caution">
    <text evidence="3">The sequence shown here is derived from an EMBL/GenBank/DDBJ whole genome shotgun (WGS) entry which is preliminary data.</text>
</comment>
<name>A0ABV4H306_9ACTN</name>
<accession>A0ABV4H306</accession>
<gene>
    <name evidence="3" type="ORF">AB2L27_14440</name>
</gene>
<protein>
    <submittedName>
        <fullName evidence="3">Helix-turn-helix domain-containing protein</fullName>
    </submittedName>
</protein>
<dbReference type="SUPFAM" id="SSF46785">
    <property type="entry name" value="Winged helix' DNA-binding domain"/>
    <property type="match status" value="1"/>
</dbReference>
<dbReference type="RefSeq" id="WP_370442178.1">
    <property type="nucleotide sequence ID" value="NZ_JBGFTU010000016.1"/>
</dbReference>
<keyword evidence="4" id="KW-1185">Reference proteome</keyword>
<dbReference type="Pfam" id="PF09339">
    <property type="entry name" value="HTH_IclR"/>
    <property type="match status" value="1"/>
</dbReference>
<reference evidence="3 4" key="1">
    <citation type="submission" date="2024-07" db="EMBL/GenBank/DDBJ databases">
        <authorList>
            <person name="Thanompreechachai J."/>
            <person name="Duangmal K."/>
        </authorList>
    </citation>
    <scope>NUCLEOTIDE SEQUENCE [LARGE SCALE GENOMIC DNA]</scope>
    <source>
        <strain evidence="3 4">LSe6-4</strain>
    </source>
</reference>
<organism evidence="3 4">
    <name type="scientific">Kineococcus halophytocola</name>
    <dbReference type="NCBI Taxonomy" id="3234027"/>
    <lineage>
        <taxon>Bacteria</taxon>
        <taxon>Bacillati</taxon>
        <taxon>Actinomycetota</taxon>
        <taxon>Actinomycetes</taxon>
        <taxon>Kineosporiales</taxon>
        <taxon>Kineosporiaceae</taxon>
        <taxon>Kineococcus</taxon>
    </lineage>
</organism>
<evidence type="ECO:0000259" key="2">
    <source>
        <dbReference type="Pfam" id="PF09339"/>
    </source>
</evidence>
<dbReference type="Gene3D" id="1.10.10.10">
    <property type="entry name" value="Winged helix-like DNA-binding domain superfamily/Winged helix DNA-binding domain"/>
    <property type="match status" value="1"/>
</dbReference>
<feature type="region of interest" description="Disordered" evidence="1">
    <location>
        <begin position="59"/>
        <end position="79"/>
    </location>
</feature>
<dbReference type="InterPro" id="IPR036388">
    <property type="entry name" value="WH-like_DNA-bd_sf"/>
</dbReference>
<feature type="domain" description="HTH iclR-type" evidence="2">
    <location>
        <begin position="83"/>
        <end position="123"/>
    </location>
</feature>
<dbReference type="InterPro" id="IPR036390">
    <property type="entry name" value="WH_DNA-bd_sf"/>
</dbReference>
<evidence type="ECO:0000313" key="4">
    <source>
        <dbReference type="Proteomes" id="UP001565927"/>
    </source>
</evidence>
<dbReference type="InterPro" id="IPR005471">
    <property type="entry name" value="Tscrpt_reg_IclR_N"/>
</dbReference>
<dbReference type="Proteomes" id="UP001565927">
    <property type="component" value="Unassembled WGS sequence"/>
</dbReference>
<evidence type="ECO:0000256" key="1">
    <source>
        <dbReference type="SAM" id="MobiDB-lite"/>
    </source>
</evidence>
<proteinExistence type="predicted"/>
<dbReference type="EMBL" id="JBGFTU010000016">
    <property type="protein sequence ID" value="MEZ0165955.1"/>
    <property type="molecule type" value="Genomic_DNA"/>
</dbReference>
<sequence>MPSTEDVLTALTVLRRHGESATIEAKRATGGLPKSVRETISDLAERGLLARVPDPQHVRYEIAAAPPEPRRDAPAGPVSRPDEVLALLADGREHHVTELAAALGLGRVMVTRYLNELIADGRVVATAPPRNRRRRYRRA</sequence>